<dbReference type="InterPro" id="IPR016186">
    <property type="entry name" value="C-type_lectin-like/link_sf"/>
</dbReference>
<evidence type="ECO:0000313" key="2">
    <source>
        <dbReference type="EMBL" id="CAH3160162.1"/>
    </source>
</evidence>
<dbReference type="Pfam" id="PF00059">
    <property type="entry name" value="Lectin_C"/>
    <property type="match status" value="1"/>
</dbReference>
<dbReference type="InterPro" id="IPR016187">
    <property type="entry name" value="CTDL_fold"/>
</dbReference>
<dbReference type="Gene3D" id="3.10.100.10">
    <property type="entry name" value="Mannose-Binding Protein A, subunit A"/>
    <property type="match status" value="1"/>
</dbReference>
<gene>
    <name evidence="2" type="ORF">PMEA_00032259</name>
</gene>
<dbReference type="EMBL" id="CALNXJ010000074">
    <property type="protein sequence ID" value="CAH3160162.1"/>
    <property type="molecule type" value="Genomic_DNA"/>
</dbReference>
<dbReference type="InterPro" id="IPR001304">
    <property type="entry name" value="C-type_lectin-like"/>
</dbReference>
<dbReference type="AlphaFoldDB" id="A0AAU9XZ87"/>
<accession>A0AAU9XZ87</accession>
<evidence type="ECO:0000259" key="1">
    <source>
        <dbReference type="PROSITE" id="PS50041"/>
    </source>
</evidence>
<dbReference type="SUPFAM" id="SSF56436">
    <property type="entry name" value="C-type lectin-like"/>
    <property type="match status" value="1"/>
</dbReference>
<keyword evidence="3" id="KW-1185">Reference proteome</keyword>
<reference evidence="2 3" key="1">
    <citation type="submission" date="2022-05" db="EMBL/GenBank/DDBJ databases">
        <authorList>
            <consortium name="Genoscope - CEA"/>
            <person name="William W."/>
        </authorList>
    </citation>
    <scope>NUCLEOTIDE SEQUENCE [LARGE SCALE GENOMIC DNA]</scope>
</reference>
<dbReference type="Proteomes" id="UP001159428">
    <property type="component" value="Unassembled WGS sequence"/>
</dbReference>
<evidence type="ECO:0000313" key="3">
    <source>
        <dbReference type="Proteomes" id="UP001159428"/>
    </source>
</evidence>
<protein>
    <recommendedName>
        <fullName evidence="1">C-type lectin domain-containing protein</fullName>
    </recommendedName>
</protein>
<dbReference type="PROSITE" id="PS50041">
    <property type="entry name" value="C_TYPE_LECTIN_2"/>
    <property type="match status" value="1"/>
</dbReference>
<organism evidence="2 3">
    <name type="scientific">Pocillopora meandrina</name>
    <dbReference type="NCBI Taxonomy" id="46732"/>
    <lineage>
        <taxon>Eukaryota</taxon>
        <taxon>Metazoa</taxon>
        <taxon>Cnidaria</taxon>
        <taxon>Anthozoa</taxon>
        <taxon>Hexacorallia</taxon>
        <taxon>Scleractinia</taxon>
        <taxon>Astrocoeniina</taxon>
        <taxon>Pocilloporidae</taxon>
        <taxon>Pocillopora</taxon>
    </lineage>
</organism>
<proteinExistence type="predicted"/>
<feature type="domain" description="C-type lectin" evidence="1">
    <location>
        <begin position="67"/>
        <end position="159"/>
    </location>
</feature>
<sequence length="194" mass="22639">MDYWFNEKGRELDLGEWKTADYSQMGTRGTKCNGGWSVFFGSVNRTRWGNLYAYICEISKVCQPTCFKNSSYIFSKSGGDWALNRFVCSRQGGYLVSIETEEEWQFISNEIQKRVTWNTSAWHIGLQEIDKVWTWLSGERLNISKWRNFKPGGNYKKAEISKNGGLFMLFLGMMKINTFARCPEVRSHSNYKVY</sequence>
<comment type="caution">
    <text evidence="2">The sequence shown here is derived from an EMBL/GenBank/DDBJ whole genome shotgun (WGS) entry which is preliminary data.</text>
</comment>
<name>A0AAU9XZ87_9CNID</name>